<feature type="transmembrane region" description="Helical" evidence="1">
    <location>
        <begin position="236"/>
        <end position="253"/>
    </location>
</feature>
<feature type="transmembrane region" description="Helical" evidence="1">
    <location>
        <begin position="67"/>
        <end position="89"/>
    </location>
</feature>
<dbReference type="CDD" id="cd21809">
    <property type="entry name" value="ABC-2_lan_permease-like"/>
    <property type="match status" value="1"/>
</dbReference>
<name>A0A2S7IMM6_9BACT</name>
<dbReference type="OrthoDB" id="5946463at2"/>
<comment type="caution">
    <text evidence="2">The sequence shown here is derived from an EMBL/GenBank/DDBJ whole genome shotgun (WGS) entry which is preliminary data.</text>
</comment>
<evidence type="ECO:0008006" key="4">
    <source>
        <dbReference type="Google" id="ProtNLM"/>
    </source>
</evidence>
<evidence type="ECO:0000256" key="1">
    <source>
        <dbReference type="SAM" id="Phobius"/>
    </source>
</evidence>
<reference evidence="3" key="1">
    <citation type="submission" date="2018-02" db="EMBL/GenBank/DDBJ databases">
        <title>Genome sequencing of Solimonas sp. HR-BB.</title>
        <authorList>
            <person name="Lee Y."/>
            <person name="Jeon C.O."/>
        </authorList>
    </citation>
    <scope>NUCLEOTIDE SEQUENCE [LARGE SCALE GENOMIC DNA]</scope>
    <source>
        <strain evidence="3">HR-U</strain>
    </source>
</reference>
<feature type="transmembrane region" description="Helical" evidence="1">
    <location>
        <begin position="110"/>
        <end position="141"/>
    </location>
</feature>
<evidence type="ECO:0000313" key="3">
    <source>
        <dbReference type="Proteomes" id="UP000239590"/>
    </source>
</evidence>
<dbReference type="AlphaFoldDB" id="A0A2S7IMM6"/>
<keyword evidence="3" id="KW-1185">Reference proteome</keyword>
<dbReference type="Proteomes" id="UP000239590">
    <property type="component" value="Unassembled WGS sequence"/>
</dbReference>
<dbReference type="EMBL" id="PTRA01000001">
    <property type="protein sequence ID" value="PQA58972.1"/>
    <property type="molecule type" value="Genomic_DNA"/>
</dbReference>
<protein>
    <recommendedName>
        <fullName evidence="4">ABC transporter permease</fullName>
    </recommendedName>
</protein>
<sequence length="259" mass="29595">MLLTYIPQSFRIEMLKTRNTAAFWLTVASAAFAPVLLCIGYLAKPQNFFMPAKAAISAWDLFAGRCWQINIALFLPFFIVLINSMVVNIEHRSNTWKYVFTQPFPKASVWLGKLLLIQALILLNFILFNLLILVAGFILSFINEKYGFGNQGPDLMMWLKATTKAYLATLAISGIHYWLATRIKNLIVPIGMALMGLVLATVLLQQKWEYIDWFPYAYTILSARLQPEGLLQKHEWISIGYFVVLNLIGYLDISRRNMG</sequence>
<proteinExistence type="predicted"/>
<dbReference type="PANTHER" id="PTHR37305:SF1">
    <property type="entry name" value="MEMBRANE PROTEIN"/>
    <property type="match status" value="1"/>
</dbReference>
<dbReference type="RefSeq" id="WP_104710136.1">
    <property type="nucleotide sequence ID" value="NZ_PTRA01000001.1"/>
</dbReference>
<keyword evidence="1" id="KW-1133">Transmembrane helix</keyword>
<dbReference type="PANTHER" id="PTHR37305">
    <property type="entry name" value="INTEGRAL MEMBRANE PROTEIN-RELATED"/>
    <property type="match status" value="1"/>
</dbReference>
<feature type="transmembrane region" description="Helical" evidence="1">
    <location>
        <begin position="186"/>
        <end position="204"/>
    </location>
</feature>
<organism evidence="2 3">
    <name type="scientific">Siphonobacter curvatus</name>
    <dbReference type="NCBI Taxonomy" id="2094562"/>
    <lineage>
        <taxon>Bacteria</taxon>
        <taxon>Pseudomonadati</taxon>
        <taxon>Bacteroidota</taxon>
        <taxon>Cytophagia</taxon>
        <taxon>Cytophagales</taxon>
        <taxon>Cytophagaceae</taxon>
        <taxon>Siphonobacter</taxon>
    </lineage>
</organism>
<keyword evidence="1" id="KW-0472">Membrane</keyword>
<feature type="transmembrane region" description="Helical" evidence="1">
    <location>
        <begin position="21"/>
        <end position="43"/>
    </location>
</feature>
<gene>
    <name evidence="2" type="ORF">C5O19_04755</name>
</gene>
<keyword evidence="1" id="KW-0812">Transmembrane</keyword>
<accession>A0A2S7IMM6</accession>
<dbReference type="Pfam" id="PF12730">
    <property type="entry name" value="ABC2_membrane_4"/>
    <property type="match status" value="1"/>
</dbReference>
<evidence type="ECO:0000313" key="2">
    <source>
        <dbReference type="EMBL" id="PQA58972.1"/>
    </source>
</evidence>
<feature type="transmembrane region" description="Helical" evidence="1">
    <location>
        <begin position="161"/>
        <end position="179"/>
    </location>
</feature>